<feature type="transmembrane region" description="Helical" evidence="1">
    <location>
        <begin position="6"/>
        <end position="23"/>
    </location>
</feature>
<feature type="transmembrane region" description="Helical" evidence="1">
    <location>
        <begin position="185"/>
        <end position="205"/>
    </location>
</feature>
<reference evidence="2 3" key="1">
    <citation type="submission" date="2016-07" db="EMBL/GenBank/DDBJ databases">
        <title>Genomic analysis of zinc-resistant bacterium Mucilaginibacter pedocola TBZ30.</title>
        <authorList>
            <person name="Huang J."/>
            <person name="Tang J."/>
        </authorList>
    </citation>
    <scope>NUCLEOTIDE SEQUENCE [LARGE SCALE GENOMIC DNA]</scope>
    <source>
        <strain evidence="2 3">TBZ30</strain>
    </source>
</reference>
<comment type="caution">
    <text evidence="2">The sequence shown here is derived from an EMBL/GenBank/DDBJ whole genome shotgun (WGS) entry which is preliminary data.</text>
</comment>
<evidence type="ECO:0000313" key="3">
    <source>
        <dbReference type="Proteomes" id="UP000189739"/>
    </source>
</evidence>
<dbReference type="AlphaFoldDB" id="A0A1S9PIP5"/>
<feature type="transmembrane region" description="Helical" evidence="1">
    <location>
        <begin position="63"/>
        <end position="84"/>
    </location>
</feature>
<dbReference type="EMBL" id="MBTF01000004">
    <property type="protein sequence ID" value="OOQ60840.1"/>
    <property type="molecule type" value="Genomic_DNA"/>
</dbReference>
<protein>
    <submittedName>
        <fullName evidence="2">Uncharacterized protein</fullName>
    </submittedName>
</protein>
<name>A0A1S9PIP5_9SPHI</name>
<keyword evidence="1" id="KW-0812">Transmembrane</keyword>
<keyword evidence="1" id="KW-1133">Transmembrane helix</keyword>
<feature type="transmembrane region" description="Helical" evidence="1">
    <location>
        <begin position="151"/>
        <end position="173"/>
    </location>
</feature>
<feature type="transmembrane region" description="Helical" evidence="1">
    <location>
        <begin position="35"/>
        <end position="57"/>
    </location>
</feature>
<gene>
    <name evidence="2" type="ORF">BC343_23010</name>
</gene>
<keyword evidence="3" id="KW-1185">Reference proteome</keyword>
<proteinExistence type="predicted"/>
<evidence type="ECO:0000256" key="1">
    <source>
        <dbReference type="SAM" id="Phobius"/>
    </source>
</evidence>
<feature type="transmembrane region" description="Helical" evidence="1">
    <location>
        <begin position="91"/>
        <end position="110"/>
    </location>
</feature>
<keyword evidence="1" id="KW-0472">Membrane</keyword>
<evidence type="ECO:0000313" key="2">
    <source>
        <dbReference type="EMBL" id="OOQ60840.1"/>
    </source>
</evidence>
<feature type="transmembrane region" description="Helical" evidence="1">
    <location>
        <begin position="122"/>
        <end position="139"/>
    </location>
</feature>
<organism evidence="2 3">
    <name type="scientific">Mucilaginibacter pedocola</name>
    <dbReference type="NCBI Taxonomy" id="1792845"/>
    <lineage>
        <taxon>Bacteria</taxon>
        <taxon>Pseudomonadati</taxon>
        <taxon>Bacteroidota</taxon>
        <taxon>Sphingobacteriia</taxon>
        <taxon>Sphingobacteriales</taxon>
        <taxon>Sphingobacteriaceae</taxon>
        <taxon>Mucilaginibacter</taxon>
    </lineage>
</organism>
<dbReference type="STRING" id="1792845.BC343_23010"/>
<sequence length="218" mass="25031">MLFFIYTTFVVPLTVLIPIVYGFKNYSNLPRAFKIILAFIIFSAFMNTSSTIVARVFHKQTTGFFHVYTPFEFAFVIAFFAEFYNTKIRNMLYVLIAAFAIFCVLNTVYLESMMQLDGNARSVDAIILIACCMLFFAKNNNDLDSRWADHASNWITAGLLLYYSCSLFMFIFFNKMTEAGIMSDIIIYIYATILAIEYILFAVGFNKCRAQQAISISK</sequence>
<accession>A0A1S9PIP5</accession>
<dbReference type="Proteomes" id="UP000189739">
    <property type="component" value="Unassembled WGS sequence"/>
</dbReference>